<sequence length="429" mass="43825">MLVVIDPLARRQDAESVRIVRDVLCAGASAKICLPDGPEDVARHLAHRGRRHPVVVGDDLALRRIVALLHRERELADAALGFVPVGTSARSTLLARELGLPTRPVSAARVVLDGRERRLDLLVDDSDGVVIGGLSIPGTDPGPGPHRPWWQPVLRTWRELARGQRRADRSAAGRDGAGGGAHQHRLRVEVDGEVLVDLDRPVRDVSVSVTVPGSRGAGGAGGAAAGADGSRPEDFGPGAPGGRRHGPRDQGAGGRGSGGHRVDEAEAGDGDGPGARARGRGTDGYGRGPRPGRSPADGPSPGPGNGRGISGARTAEGRGAGPARPGAAGRAPGRAEEAMDGSAGRYGDGPDGGATCPTDGLARVVVRPVGGGWNAAPVTAHARAITVSGPDFHYRADAVMGGPVRTRTWTVRPGALRLTLPGTPPGARG</sequence>
<organism evidence="2 3">
    <name type="scientific">Streptomyces zingiberis</name>
    <dbReference type="NCBI Taxonomy" id="2053010"/>
    <lineage>
        <taxon>Bacteria</taxon>
        <taxon>Bacillati</taxon>
        <taxon>Actinomycetota</taxon>
        <taxon>Actinomycetes</taxon>
        <taxon>Kitasatosporales</taxon>
        <taxon>Streptomycetaceae</taxon>
        <taxon>Streptomyces</taxon>
    </lineage>
</organism>
<dbReference type="GO" id="GO:0016301">
    <property type="term" value="F:kinase activity"/>
    <property type="evidence" value="ECO:0007669"/>
    <property type="project" value="UniProtKB-KW"/>
</dbReference>
<dbReference type="InterPro" id="IPR017438">
    <property type="entry name" value="ATP-NAD_kinase_N"/>
</dbReference>
<accession>A0ABX1BVI2</accession>
<dbReference type="Gene3D" id="3.40.50.10330">
    <property type="entry name" value="Probable inorganic polyphosphate/atp-NAD kinase, domain 1"/>
    <property type="match status" value="1"/>
</dbReference>
<dbReference type="Proteomes" id="UP000695264">
    <property type="component" value="Unassembled WGS sequence"/>
</dbReference>
<evidence type="ECO:0000256" key="1">
    <source>
        <dbReference type="SAM" id="MobiDB-lite"/>
    </source>
</evidence>
<feature type="region of interest" description="Disordered" evidence="1">
    <location>
        <begin position="161"/>
        <end position="186"/>
    </location>
</feature>
<dbReference type="InterPro" id="IPR016064">
    <property type="entry name" value="NAD/diacylglycerol_kinase_sf"/>
</dbReference>
<dbReference type="EMBL" id="JAATEN010000001">
    <property type="protein sequence ID" value="NJP99396.1"/>
    <property type="molecule type" value="Genomic_DNA"/>
</dbReference>
<feature type="compositionally biased region" description="Basic and acidic residues" evidence="1">
    <location>
        <begin position="161"/>
        <end position="172"/>
    </location>
</feature>
<protein>
    <submittedName>
        <fullName evidence="2">Diacylglycerol kinase</fullName>
    </submittedName>
</protein>
<keyword evidence="2" id="KW-0418">Kinase</keyword>
<comment type="caution">
    <text evidence="2">The sequence shown here is derived from an EMBL/GenBank/DDBJ whole genome shotgun (WGS) entry which is preliminary data.</text>
</comment>
<proteinExistence type="predicted"/>
<feature type="region of interest" description="Disordered" evidence="1">
    <location>
        <begin position="207"/>
        <end position="355"/>
    </location>
</feature>
<evidence type="ECO:0000313" key="2">
    <source>
        <dbReference type="EMBL" id="NJP99396.1"/>
    </source>
</evidence>
<evidence type="ECO:0000313" key="3">
    <source>
        <dbReference type="Proteomes" id="UP000695264"/>
    </source>
</evidence>
<keyword evidence="3" id="KW-1185">Reference proteome</keyword>
<name>A0ABX1BVI2_9ACTN</name>
<gene>
    <name evidence="2" type="ORF">HCK00_02265</name>
</gene>
<dbReference type="SUPFAM" id="SSF111331">
    <property type="entry name" value="NAD kinase/diacylglycerol kinase-like"/>
    <property type="match status" value="1"/>
</dbReference>
<reference evidence="2 3" key="1">
    <citation type="submission" date="2020-03" db="EMBL/GenBank/DDBJ databases">
        <title>WGS of actinomycetes isolated from Thailand.</title>
        <authorList>
            <person name="Thawai C."/>
        </authorList>
    </citation>
    <scope>NUCLEOTIDE SEQUENCE [LARGE SCALE GENOMIC DNA]</scope>
    <source>
        <strain evidence="2 3">PLAI 1-29</strain>
    </source>
</reference>
<feature type="compositionally biased region" description="Gly residues" evidence="1">
    <location>
        <begin position="215"/>
        <end position="224"/>
    </location>
</feature>
<feature type="compositionally biased region" description="Low complexity" evidence="1">
    <location>
        <begin position="321"/>
        <end position="332"/>
    </location>
</feature>
<keyword evidence="2" id="KW-0808">Transferase</keyword>